<gene>
    <name evidence="6" type="ORF">PTZ04_14380</name>
</gene>
<dbReference type="Proteomes" id="UP001215087">
    <property type="component" value="Unassembled WGS sequence"/>
</dbReference>
<dbReference type="InterPro" id="IPR016032">
    <property type="entry name" value="Sig_transdc_resp-reg_C-effctor"/>
</dbReference>
<evidence type="ECO:0000256" key="1">
    <source>
        <dbReference type="ARBA" id="ARBA00018672"/>
    </source>
</evidence>
<dbReference type="SUPFAM" id="SSF52172">
    <property type="entry name" value="CheY-like"/>
    <property type="match status" value="1"/>
</dbReference>
<evidence type="ECO:0000313" key="6">
    <source>
        <dbReference type="EMBL" id="MDE1471443.1"/>
    </source>
</evidence>
<feature type="modified residue" description="4-aspartylphosphate" evidence="4">
    <location>
        <position position="63"/>
    </location>
</feature>
<dbReference type="InterPro" id="IPR036388">
    <property type="entry name" value="WH-like_DNA-bd_sf"/>
</dbReference>
<evidence type="ECO:0000256" key="2">
    <source>
        <dbReference type="ARBA" id="ARBA00023125"/>
    </source>
</evidence>
<evidence type="ECO:0000313" key="7">
    <source>
        <dbReference type="Proteomes" id="UP001215087"/>
    </source>
</evidence>
<dbReference type="InterPro" id="IPR001789">
    <property type="entry name" value="Sig_transdc_resp-reg_receiver"/>
</dbReference>
<feature type="domain" description="Response regulatory" evidence="5">
    <location>
        <begin position="6"/>
        <end position="126"/>
    </location>
</feature>
<dbReference type="InterPro" id="IPR051677">
    <property type="entry name" value="AfsR-DnrI-RedD_regulator"/>
</dbReference>
<reference evidence="6 7" key="1">
    <citation type="submission" date="2023-02" db="EMBL/GenBank/DDBJ databases">
        <title>Comparative genome analysis of Eubacterium limosum species.</title>
        <authorList>
            <person name="Bak J.E."/>
        </authorList>
    </citation>
    <scope>NUCLEOTIDE SEQUENCE [LARGE SCALE GENOMIC DNA]</scope>
    <source>
        <strain evidence="6 7">KGMB01548</strain>
    </source>
</reference>
<evidence type="ECO:0000256" key="3">
    <source>
        <dbReference type="ARBA" id="ARBA00024867"/>
    </source>
</evidence>
<dbReference type="PROSITE" id="PS50110">
    <property type="entry name" value="RESPONSE_REGULATORY"/>
    <property type="match status" value="1"/>
</dbReference>
<dbReference type="Pfam" id="PF00072">
    <property type="entry name" value="Response_reg"/>
    <property type="match status" value="1"/>
</dbReference>
<comment type="caution">
    <text evidence="6">The sequence shown here is derived from an EMBL/GenBank/DDBJ whole genome shotgun (WGS) entry which is preliminary data.</text>
</comment>
<dbReference type="Gene3D" id="1.10.10.10">
    <property type="entry name" value="Winged helix-like DNA-binding domain superfamily/Winged helix DNA-binding domain"/>
    <property type="match status" value="1"/>
</dbReference>
<keyword evidence="7" id="KW-1185">Reference proteome</keyword>
<accession>A0ABT5US11</accession>
<dbReference type="Gene3D" id="3.40.50.2300">
    <property type="match status" value="1"/>
</dbReference>
<evidence type="ECO:0000259" key="5">
    <source>
        <dbReference type="PROSITE" id="PS50110"/>
    </source>
</evidence>
<dbReference type="SMART" id="SM00448">
    <property type="entry name" value="REC"/>
    <property type="match status" value="1"/>
</dbReference>
<dbReference type="InterPro" id="IPR011006">
    <property type="entry name" value="CheY-like_superfamily"/>
</dbReference>
<proteinExistence type="predicted"/>
<comment type="function">
    <text evidence="3">May play the central regulatory role in sporulation. It may be an element of the effector pathway responsible for the activation of sporulation genes in response to nutritional stress. Spo0A may act in concert with spo0H (a sigma factor) to control the expression of some genes that are critical to the sporulation process.</text>
</comment>
<dbReference type="PANTHER" id="PTHR35807:SF1">
    <property type="entry name" value="TRANSCRIPTIONAL REGULATOR REDD"/>
    <property type="match status" value="1"/>
</dbReference>
<name>A0ABT5US11_EUBLI</name>
<sequence>MVITIHILATDDERLALKSLMNALEQVFPQAEICGFQKSQEALDYAERLCSENKISLDFAFLDVEMPEMTGIELAAKLKKICPEVCIFFVTGFTNYAYDAYRLHAKGYILKPVSAELIKEDLANLKKLPTFEMPIDPEPEKRVYIRTFGTFDIFVDQKPLVFSRTRAKELLAYLVDRRGSGVSLADICTVLFEDQSGKRANKKYAQNFISSLKQGLEKAGVSNILIKKWNYLALDIEKVDCDYYRFLEGDIAAVNNFYGEYMSNYTWAEFTVGFLNDKKSNA</sequence>
<dbReference type="RefSeq" id="WP_227207964.1">
    <property type="nucleotide sequence ID" value="NZ_CP171347.1"/>
</dbReference>
<organism evidence="6 7">
    <name type="scientific">Eubacterium limosum</name>
    <dbReference type="NCBI Taxonomy" id="1736"/>
    <lineage>
        <taxon>Bacteria</taxon>
        <taxon>Bacillati</taxon>
        <taxon>Bacillota</taxon>
        <taxon>Clostridia</taxon>
        <taxon>Eubacteriales</taxon>
        <taxon>Eubacteriaceae</taxon>
        <taxon>Eubacterium</taxon>
    </lineage>
</organism>
<keyword evidence="2" id="KW-0238">DNA-binding</keyword>
<dbReference type="EMBL" id="JAQSVD010000008">
    <property type="protein sequence ID" value="MDE1471443.1"/>
    <property type="molecule type" value="Genomic_DNA"/>
</dbReference>
<dbReference type="PANTHER" id="PTHR35807">
    <property type="entry name" value="TRANSCRIPTIONAL REGULATOR REDD-RELATED"/>
    <property type="match status" value="1"/>
</dbReference>
<protein>
    <recommendedName>
        <fullName evidence="1">Stage 0 sporulation protein A homolog</fullName>
    </recommendedName>
</protein>
<evidence type="ECO:0000256" key="4">
    <source>
        <dbReference type="PROSITE-ProRule" id="PRU00169"/>
    </source>
</evidence>
<keyword evidence="4" id="KW-0597">Phosphoprotein</keyword>
<dbReference type="SUPFAM" id="SSF46894">
    <property type="entry name" value="C-terminal effector domain of the bipartite response regulators"/>
    <property type="match status" value="1"/>
</dbReference>